<organism evidence="2 3">
    <name type="scientific">Vreelandella nigrificans</name>
    <dbReference type="NCBI Taxonomy" id="2042704"/>
    <lineage>
        <taxon>Bacteria</taxon>
        <taxon>Pseudomonadati</taxon>
        <taxon>Pseudomonadota</taxon>
        <taxon>Gammaproteobacteria</taxon>
        <taxon>Oceanospirillales</taxon>
        <taxon>Halomonadaceae</taxon>
        <taxon>Vreelandella</taxon>
    </lineage>
</organism>
<dbReference type="Gene3D" id="3.10.450.50">
    <property type="match status" value="1"/>
</dbReference>
<feature type="region of interest" description="Disordered" evidence="1">
    <location>
        <begin position="46"/>
        <end position="79"/>
    </location>
</feature>
<accession>A0A2A4HF54</accession>
<evidence type="ECO:0000313" key="2">
    <source>
        <dbReference type="EMBL" id="PCF93438.1"/>
    </source>
</evidence>
<evidence type="ECO:0000313" key="3">
    <source>
        <dbReference type="Proteomes" id="UP000218677"/>
    </source>
</evidence>
<dbReference type="OrthoDB" id="8900350at2"/>
<reference evidence="3" key="1">
    <citation type="submission" date="2017-09" db="EMBL/GenBank/DDBJ databases">
        <authorList>
            <person name="Cho G.-S."/>
            <person name="Oguntoyinbo F.A."/>
            <person name="Cnockaert M."/>
            <person name="Kabisch J."/>
            <person name="Neve H."/>
            <person name="Bockelmann W."/>
            <person name="Wenning M."/>
            <person name="Franz C.M."/>
            <person name="Vandamme P."/>
        </authorList>
    </citation>
    <scope>NUCLEOTIDE SEQUENCE [LARGE SCALE GENOMIC DNA]</scope>
    <source>
        <strain evidence="3">MBT G8648</strain>
    </source>
</reference>
<keyword evidence="3" id="KW-1185">Reference proteome</keyword>
<dbReference type="SUPFAM" id="SSF54427">
    <property type="entry name" value="NTF2-like"/>
    <property type="match status" value="1"/>
</dbReference>
<dbReference type="RefSeq" id="WP_096655513.1">
    <property type="nucleotide sequence ID" value="NZ_NWUX01000051.1"/>
</dbReference>
<gene>
    <name evidence="2" type="ORF">CPA45_22380</name>
</gene>
<dbReference type="AlphaFoldDB" id="A0A2A4HF54"/>
<proteinExistence type="predicted"/>
<dbReference type="InterPro" id="IPR032710">
    <property type="entry name" value="NTF2-like_dom_sf"/>
</dbReference>
<name>A0A2A4HF54_9GAMM</name>
<dbReference type="Proteomes" id="UP000218677">
    <property type="component" value="Unassembled WGS sequence"/>
</dbReference>
<evidence type="ECO:0000256" key="1">
    <source>
        <dbReference type="SAM" id="MobiDB-lite"/>
    </source>
</evidence>
<dbReference type="EMBL" id="NWUX01000051">
    <property type="protein sequence ID" value="PCF93438.1"/>
    <property type="molecule type" value="Genomic_DNA"/>
</dbReference>
<protein>
    <submittedName>
        <fullName evidence="2">DUF4440 domain-containing protein</fullName>
    </submittedName>
</protein>
<comment type="caution">
    <text evidence="2">The sequence shown here is derived from an EMBL/GenBank/DDBJ whole genome shotgun (WGS) entry which is preliminary data.</text>
</comment>
<sequence>MNREDLKQVRENWYAAFFAGDVERLAQIQAGNFTVITEHGVQSKKSQIDSISSAKRSGSWFPQGGRKHDTELTIQDSGGSAKVTGQGYSISGQSKGPVVEFSEAWEWDGTAWRVVNLSYGVARNQN</sequence>